<dbReference type="EMBL" id="LATX01000739">
    <property type="protein sequence ID" value="KTB45231.1"/>
    <property type="molecule type" value="Genomic_DNA"/>
</dbReference>
<comment type="caution">
    <text evidence="2">The sequence shown here is derived from an EMBL/GenBank/DDBJ whole genome shotgun (WGS) entry which is preliminary data.</text>
</comment>
<feature type="region of interest" description="Disordered" evidence="1">
    <location>
        <begin position="36"/>
        <end position="56"/>
    </location>
</feature>
<evidence type="ECO:0000313" key="3">
    <source>
        <dbReference type="Proteomes" id="UP000054988"/>
    </source>
</evidence>
<protein>
    <submittedName>
        <fullName evidence="2">Uncharacterized protein</fullName>
    </submittedName>
</protein>
<name>A0A0W0G9J6_MONRR</name>
<gene>
    <name evidence="2" type="ORF">WG66_2159</name>
</gene>
<feature type="compositionally biased region" description="Acidic residues" evidence="1">
    <location>
        <begin position="47"/>
        <end position="56"/>
    </location>
</feature>
<accession>A0A0W0G9J6</accession>
<sequence>MFLFLRESVVVESTAVKEISRHKSKRENMVIPVIEIPAQPSKQDAQSVEDEEDLRK</sequence>
<evidence type="ECO:0000313" key="2">
    <source>
        <dbReference type="EMBL" id="KTB45231.1"/>
    </source>
</evidence>
<organism evidence="2 3">
    <name type="scientific">Moniliophthora roreri</name>
    <name type="common">Frosty pod rot fungus</name>
    <name type="synonym">Monilia roreri</name>
    <dbReference type="NCBI Taxonomy" id="221103"/>
    <lineage>
        <taxon>Eukaryota</taxon>
        <taxon>Fungi</taxon>
        <taxon>Dikarya</taxon>
        <taxon>Basidiomycota</taxon>
        <taxon>Agaricomycotina</taxon>
        <taxon>Agaricomycetes</taxon>
        <taxon>Agaricomycetidae</taxon>
        <taxon>Agaricales</taxon>
        <taxon>Marasmiineae</taxon>
        <taxon>Marasmiaceae</taxon>
        <taxon>Moniliophthora</taxon>
    </lineage>
</organism>
<dbReference type="AlphaFoldDB" id="A0A0W0G9J6"/>
<reference evidence="2 3" key="1">
    <citation type="submission" date="2015-12" db="EMBL/GenBank/DDBJ databases">
        <title>Draft genome sequence of Moniliophthora roreri, the causal agent of frosty pod rot of cacao.</title>
        <authorList>
            <person name="Aime M.C."/>
            <person name="Diaz-Valderrama J.R."/>
            <person name="Kijpornyongpan T."/>
            <person name="Phillips-Mora W."/>
        </authorList>
    </citation>
    <scope>NUCLEOTIDE SEQUENCE [LARGE SCALE GENOMIC DNA]</scope>
    <source>
        <strain evidence="2 3">MCA 2952</strain>
    </source>
</reference>
<evidence type="ECO:0000256" key="1">
    <source>
        <dbReference type="SAM" id="MobiDB-lite"/>
    </source>
</evidence>
<proteinExistence type="predicted"/>
<dbReference type="Proteomes" id="UP000054988">
    <property type="component" value="Unassembled WGS sequence"/>
</dbReference>